<feature type="chain" id="PRO_5011433080" evidence="2">
    <location>
        <begin position="31"/>
        <end position="721"/>
    </location>
</feature>
<dbReference type="EMBL" id="FNJB01000005">
    <property type="protein sequence ID" value="SDO93660.1"/>
    <property type="molecule type" value="Genomic_DNA"/>
</dbReference>
<dbReference type="Proteomes" id="UP000199651">
    <property type="component" value="Unassembled WGS sequence"/>
</dbReference>
<reference evidence="4" key="1">
    <citation type="submission" date="2016-10" db="EMBL/GenBank/DDBJ databases">
        <authorList>
            <person name="Varghese N."/>
            <person name="Submissions S."/>
        </authorList>
    </citation>
    <scope>NUCLEOTIDE SEQUENCE [LARGE SCALE GENOMIC DNA]</scope>
    <source>
        <strain evidence="4">IBRC-M 10655</strain>
    </source>
</reference>
<feature type="signal peptide" evidence="2">
    <location>
        <begin position="1"/>
        <end position="30"/>
    </location>
</feature>
<evidence type="ECO:0000313" key="4">
    <source>
        <dbReference type="Proteomes" id="UP000199651"/>
    </source>
</evidence>
<evidence type="ECO:0000313" key="3">
    <source>
        <dbReference type="EMBL" id="SDO93660.1"/>
    </source>
</evidence>
<dbReference type="STRING" id="504798.SAMN05421871_102446"/>
<dbReference type="OrthoDB" id="2677755at2"/>
<accession>A0A1H0NMU1</accession>
<dbReference type="AlphaFoldDB" id="A0A1H0NMU1"/>
<name>A0A1H0NMU1_9PSEU</name>
<feature type="region of interest" description="Disordered" evidence="1">
    <location>
        <begin position="112"/>
        <end position="134"/>
    </location>
</feature>
<proteinExistence type="predicted"/>
<sequence length="721" mass="77154">MKLRLSRAQIACGLAVAAVLATPLPGLVFAEEPQPAAATDPCDSAGLADGNVDDANCLTVTVTLAQPPALGAESAVTIDVVTRSHNQDVDLQVELPAGLEWTDAPGDLSVTTAPSTVPMDRGKRHQARGAKSVSQDVPWRLTGTVKAMLAGPAEIKAVAASASDQAQGSTFLTVDATQSTSGITVSSANTVAPITAPATRSNLLWPHKSAGPAAGSTTPTPKTACVTGTWNYVEHTGYTRVTPNASVTALDTDAGGTTTVLATGLTDGDGRFRLCFDNKDTGDTGNGGQDVSVRLSTVNQHWIIQHEKTKKPFDFVTATKANVKNGTTADFGALQPGAIEMMRGVEAFDTLNSGWNFTPGDCWDDNDTQCRQGKINWAPDSKTCCFYNLQEDAAYIDGSGPDTPIMVLHEHGHGLMDDIYDDAFPPVTNCNPHSLAAGSSLTCAWTEAWPTYWGIMVSGDQFYRWPDGRRLDIENHSWGTVMPGRVWQDGDRVEGRVAGALLDLSDNATNEKADTCYEDPRGPLWTTFLNHRSNTFAEFWQHRAQDGYDVGPNMLSCLHFNTIEYGSYAKPSLMANGDFEKGTAAWAVTGGSVGTWTSYRPHEGTWFSWMGGNGVVNTDTTTQQVTIPAGVRSASLTFYLRVVSREAPGTPDDKFTVQVTANGQTSTLATWTSAETTPNYTMRTVDLTTYAGSQVELKFVSTEDAGAQTDFLLDTVELITR</sequence>
<keyword evidence="4" id="KW-1185">Reference proteome</keyword>
<protein>
    <submittedName>
        <fullName evidence="3">Uncharacterized protein</fullName>
    </submittedName>
</protein>
<evidence type="ECO:0000256" key="2">
    <source>
        <dbReference type="SAM" id="SignalP"/>
    </source>
</evidence>
<keyword evidence="2" id="KW-0732">Signal</keyword>
<gene>
    <name evidence="3" type="ORF">SAMN05192558_105396</name>
</gene>
<evidence type="ECO:0000256" key="1">
    <source>
        <dbReference type="SAM" id="MobiDB-lite"/>
    </source>
</evidence>
<organism evidence="3 4">
    <name type="scientific">Actinokineospora alba</name>
    <dbReference type="NCBI Taxonomy" id="504798"/>
    <lineage>
        <taxon>Bacteria</taxon>
        <taxon>Bacillati</taxon>
        <taxon>Actinomycetota</taxon>
        <taxon>Actinomycetes</taxon>
        <taxon>Pseudonocardiales</taxon>
        <taxon>Pseudonocardiaceae</taxon>
        <taxon>Actinokineospora</taxon>
    </lineage>
</organism>
<dbReference type="RefSeq" id="WP_133794653.1">
    <property type="nucleotide sequence ID" value="NZ_FNDV01000002.1"/>
</dbReference>
<dbReference type="Gene3D" id="2.60.120.260">
    <property type="entry name" value="Galactose-binding domain-like"/>
    <property type="match status" value="1"/>
</dbReference>